<organism evidence="1 2">
    <name type="scientific">Cyclotella cryptica</name>
    <dbReference type="NCBI Taxonomy" id="29204"/>
    <lineage>
        <taxon>Eukaryota</taxon>
        <taxon>Sar</taxon>
        <taxon>Stramenopiles</taxon>
        <taxon>Ochrophyta</taxon>
        <taxon>Bacillariophyta</taxon>
        <taxon>Coscinodiscophyceae</taxon>
        <taxon>Thalassiosirophycidae</taxon>
        <taxon>Stephanodiscales</taxon>
        <taxon>Stephanodiscaceae</taxon>
        <taxon>Cyclotella</taxon>
    </lineage>
</organism>
<name>A0ABD3R2A8_9STRA</name>
<accession>A0ABD3R2A8</accession>
<reference evidence="1 2" key="1">
    <citation type="journal article" date="2020" name="G3 (Bethesda)">
        <title>Improved Reference Genome for Cyclotella cryptica CCMP332, a Model for Cell Wall Morphogenesis, Salinity Adaptation, and Lipid Production in Diatoms (Bacillariophyta).</title>
        <authorList>
            <person name="Roberts W.R."/>
            <person name="Downey K.M."/>
            <person name="Ruck E.C."/>
            <person name="Traller J.C."/>
            <person name="Alverson A.J."/>
        </authorList>
    </citation>
    <scope>NUCLEOTIDE SEQUENCE [LARGE SCALE GENOMIC DNA]</scope>
    <source>
        <strain evidence="1 2">CCMP332</strain>
    </source>
</reference>
<evidence type="ECO:0000313" key="1">
    <source>
        <dbReference type="EMBL" id="KAL3804345.1"/>
    </source>
</evidence>
<gene>
    <name evidence="1" type="ORF">HJC23_011273</name>
</gene>
<proteinExistence type="predicted"/>
<dbReference type="EMBL" id="JABMIG020000008">
    <property type="protein sequence ID" value="KAL3804345.1"/>
    <property type="molecule type" value="Genomic_DNA"/>
</dbReference>
<keyword evidence="2" id="KW-1185">Reference proteome</keyword>
<dbReference type="Proteomes" id="UP001516023">
    <property type="component" value="Unassembled WGS sequence"/>
</dbReference>
<dbReference type="InterPro" id="IPR029055">
    <property type="entry name" value="Ntn_hydrolases_N"/>
</dbReference>
<sequence length="289" mass="31476">MKYSSTFLFTLAAIRTSHDVMATFTIAAADRATGQIGASGSSCVDTSLYNVAYQSVPGHGLCMTQAMPPSNPKWDEGASFMSPVYGMIDSLLSSNTDPQMIIDVITDPSLDSETFMGLFDAVNLRQYGCVDLERRAAGYTGKDLDRLYYYLTFGAENVQEDAQGTHGDSIVYSAQGNIVSKTTVSTLSNTFESAEACDLVERLYLSLAAVYEADAGLIGDIRCFNTNNAAGSSVFIHVENSEGSEIIHIENESPSAYIDPWSDFKSAYKQWRSENPCSSVQEFNHAISY</sequence>
<dbReference type="Gene3D" id="3.60.20.10">
    <property type="entry name" value="Glutamine Phosphoribosylpyrophosphate, subunit 1, domain 1"/>
    <property type="match status" value="1"/>
</dbReference>
<dbReference type="SUPFAM" id="SSF56235">
    <property type="entry name" value="N-terminal nucleophile aminohydrolases (Ntn hydrolases)"/>
    <property type="match status" value="1"/>
</dbReference>
<evidence type="ECO:0000313" key="2">
    <source>
        <dbReference type="Proteomes" id="UP001516023"/>
    </source>
</evidence>
<protein>
    <submittedName>
        <fullName evidence="1">Uncharacterized protein</fullName>
    </submittedName>
</protein>
<comment type="caution">
    <text evidence="1">The sequence shown here is derived from an EMBL/GenBank/DDBJ whole genome shotgun (WGS) entry which is preliminary data.</text>
</comment>
<dbReference type="AlphaFoldDB" id="A0ABD3R2A8"/>